<name>A0ABV3TDV6_9GAMM</name>
<dbReference type="EMBL" id="JBAKFM010000004">
    <property type="protein sequence ID" value="MEX0469826.1"/>
    <property type="molecule type" value="Genomic_DNA"/>
</dbReference>
<evidence type="ECO:0000256" key="6">
    <source>
        <dbReference type="ARBA" id="ARBA00023136"/>
    </source>
</evidence>
<dbReference type="Gene3D" id="3.40.50.300">
    <property type="entry name" value="P-loop containing nucleotide triphosphate hydrolases"/>
    <property type="match status" value="1"/>
</dbReference>
<dbReference type="EC" id="3.6.5.4" evidence="9"/>
<gene>
    <name evidence="9 12" type="primary">ftsY</name>
    <name evidence="12" type="ORF">V6X73_08815</name>
</gene>
<organism evidence="12 13">
    <name type="scientific">Spiribacter pallidus</name>
    <dbReference type="NCBI Taxonomy" id="1987936"/>
    <lineage>
        <taxon>Bacteria</taxon>
        <taxon>Pseudomonadati</taxon>
        <taxon>Pseudomonadota</taxon>
        <taxon>Gammaproteobacteria</taxon>
        <taxon>Chromatiales</taxon>
        <taxon>Ectothiorhodospiraceae</taxon>
        <taxon>Spiribacter</taxon>
    </lineage>
</organism>
<evidence type="ECO:0000256" key="5">
    <source>
        <dbReference type="ARBA" id="ARBA00023134"/>
    </source>
</evidence>
<evidence type="ECO:0000256" key="10">
    <source>
        <dbReference type="SAM" id="MobiDB-lite"/>
    </source>
</evidence>
<dbReference type="Pfam" id="PF02881">
    <property type="entry name" value="SRP54_N"/>
    <property type="match status" value="1"/>
</dbReference>
<feature type="binding site" evidence="9">
    <location>
        <begin position="281"/>
        <end position="284"/>
    </location>
    <ligand>
        <name>GTP</name>
        <dbReference type="ChEBI" id="CHEBI:37565"/>
    </ligand>
</feature>
<dbReference type="Proteomes" id="UP001556709">
    <property type="component" value="Unassembled WGS sequence"/>
</dbReference>
<keyword evidence="1 9" id="KW-1003">Cell membrane</keyword>
<evidence type="ECO:0000256" key="3">
    <source>
        <dbReference type="ARBA" id="ARBA00022741"/>
    </source>
</evidence>
<evidence type="ECO:0000256" key="4">
    <source>
        <dbReference type="ARBA" id="ARBA00022801"/>
    </source>
</evidence>
<dbReference type="InterPro" id="IPR003593">
    <property type="entry name" value="AAA+_ATPase"/>
</dbReference>
<comment type="caution">
    <text evidence="12">The sequence shown here is derived from an EMBL/GenBank/DDBJ whole genome shotgun (WGS) entry which is preliminary data.</text>
</comment>
<evidence type="ECO:0000256" key="1">
    <source>
        <dbReference type="ARBA" id="ARBA00022475"/>
    </source>
</evidence>
<dbReference type="PANTHER" id="PTHR43134:SF1">
    <property type="entry name" value="SIGNAL RECOGNITION PARTICLE RECEPTOR SUBUNIT ALPHA"/>
    <property type="match status" value="1"/>
</dbReference>
<dbReference type="InterPro" id="IPR004390">
    <property type="entry name" value="SR_rcpt_FtsY"/>
</dbReference>
<dbReference type="PROSITE" id="PS00300">
    <property type="entry name" value="SRP54"/>
    <property type="match status" value="1"/>
</dbReference>
<keyword evidence="7 9" id="KW-0675">Receptor</keyword>
<feature type="domain" description="SRP54-type proteins GTP-binding" evidence="11">
    <location>
        <begin position="302"/>
        <end position="315"/>
    </location>
</feature>
<dbReference type="PANTHER" id="PTHR43134">
    <property type="entry name" value="SIGNAL RECOGNITION PARTICLE RECEPTOR SUBUNIT ALPHA"/>
    <property type="match status" value="1"/>
</dbReference>
<evidence type="ECO:0000259" key="11">
    <source>
        <dbReference type="PROSITE" id="PS00300"/>
    </source>
</evidence>
<dbReference type="NCBIfam" id="TIGR00064">
    <property type="entry name" value="ftsY"/>
    <property type="match status" value="1"/>
</dbReference>
<keyword evidence="3 9" id="KW-0547">Nucleotide-binding</keyword>
<dbReference type="SUPFAM" id="SSF52540">
    <property type="entry name" value="P-loop containing nucleoside triphosphate hydrolases"/>
    <property type="match status" value="1"/>
</dbReference>
<dbReference type="RefSeq" id="WP_367959555.1">
    <property type="nucleotide sequence ID" value="NZ_JBAKFH010000001.1"/>
</dbReference>
<proteinExistence type="inferred from homology"/>
<evidence type="ECO:0000256" key="2">
    <source>
        <dbReference type="ARBA" id="ARBA00022490"/>
    </source>
</evidence>
<sequence>MLPFRRKRQSQPAEPSVDDTAAPDGPDPSGGLFSRLRRGLQRTGSGIGQLFLGRKQIDADLLEELETLLLMADVGVEATTRIIDDLTDRLKRNQLTDIEALQHALREDMRSILEPVSQPLTIPAGDKPFVILTVGVNGAGKTTTIGKLAERFKSEGHSVVLAAGDTFRAAAVEQLQAWGERTGTPVISQPTGADAASVVYDAHQAALARGATVLIADTAGRLHTQGNLMEELRKIARVLGKQDEASPHEVLLVLDAGVGQNALAQAEQFSQAAPVSGIAMTKLDGTAKGGIVFALAQRFGVPVRFIGIGEGVDDLRPFDAEAFVDALLAQTREAADAE</sequence>
<keyword evidence="2 9" id="KW-0963">Cytoplasm</keyword>
<feature type="binding site" evidence="9">
    <location>
        <begin position="217"/>
        <end position="221"/>
    </location>
    <ligand>
        <name>GTP</name>
        <dbReference type="ChEBI" id="CHEBI:37565"/>
    </ligand>
</feature>
<evidence type="ECO:0000256" key="8">
    <source>
        <dbReference type="ARBA" id="ARBA00048027"/>
    </source>
</evidence>
<dbReference type="Pfam" id="PF00448">
    <property type="entry name" value="SRP54"/>
    <property type="match status" value="1"/>
</dbReference>
<comment type="subcellular location">
    <subcellularLocation>
        <location evidence="9">Cell membrane</location>
        <topology evidence="9">Peripheral membrane protein</topology>
        <orientation evidence="9">Cytoplasmic side</orientation>
    </subcellularLocation>
    <subcellularLocation>
        <location evidence="9">Cytoplasm</location>
    </subcellularLocation>
</comment>
<evidence type="ECO:0000256" key="9">
    <source>
        <dbReference type="HAMAP-Rule" id="MF_00920"/>
    </source>
</evidence>
<evidence type="ECO:0000313" key="13">
    <source>
        <dbReference type="Proteomes" id="UP001556709"/>
    </source>
</evidence>
<keyword evidence="4 9" id="KW-0378">Hydrolase</keyword>
<feature type="binding site" evidence="9">
    <location>
        <begin position="135"/>
        <end position="142"/>
    </location>
    <ligand>
        <name>GTP</name>
        <dbReference type="ChEBI" id="CHEBI:37565"/>
    </ligand>
</feature>
<dbReference type="HAMAP" id="MF_00920">
    <property type="entry name" value="FtsY"/>
    <property type="match status" value="1"/>
</dbReference>
<comment type="subunit">
    <text evidence="9">Part of the signal recognition particle protein translocation system, which is composed of SRP and FtsY. SRP is a ribonucleoprotein composed of Ffh and a 4.5S RNA molecule.</text>
</comment>
<keyword evidence="6 9" id="KW-0472">Membrane</keyword>
<dbReference type="InterPro" id="IPR042101">
    <property type="entry name" value="SRP54_N_sf"/>
</dbReference>
<comment type="function">
    <text evidence="9">Involved in targeting and insertion of nascent membrane proteins into the cytoplasmic membrane. Acts as a receptor for the complex formed by the signal recognition particle (SRP) and the ribosome-nascent chain (RNC). Interaction with SRP-RNC leads to the transfer of the RNC complex to the Sec translocase for insertion into the membrane, the hydrolysis of GTP by both Ffh and FtsY, and the dissociation of the SRP-FtsY complex into the individual components.</text>
</comment>
<keyword evidence="5 9" id="KW-0342">GTP-binding</keyword>
<protein>
    <recommendedName>
        <fullName evidence="9">Signal recognition particle receptor FtsY</fullName>
        <shortName evidence="9">SRP receptor</shortName>
        <ecNumber evidence="9">3.6.5.4</ecNumber>
    </recommendedName>
</protein>
<evidence type="ECO:0000256" key="7">
    <source>
        <dbReference type="ARBA" id="ARBA00023170"/>
    </source>
</evidence>
<dbReference type="InterPro" id="IPR027417">
    <property type="entry name" value="P-loop_NTPase"/>
</dbReference>
<comment type="similarity">
    <text evidence="9">Belongs to the GTP-binding SRP family. FtsY subfamily.</text>
</comment>
<dbReference type="CDD" id="cd17874">
    <property type="entry name" value="FtsY"/>
    <property type="match status" value="1"/>
</dbReference>
<dbReference type="Gene3D" id="1.20.120.140">
    <property type="entry name" value="Signal recognition particle SRP54, nucleotide-binding domain"/>
    <property type="match status" value="1"/>
</dbReference>
<dbReference type="InterPro" id="IPR013822">
    <property type="entry name" value="Signal_recog_particl_SRP54_hlx"/>
</dbReference>
<dbReference type="SMART" id="SM00382">
    <property type="entry name" value="AAA"/>
    <property type="match status" value="1"/>
</dbReference>
<comment type="catalytic activity">
    <reaction evidence="8 9">
        <text>GTP + H2O = GDP + phosphate + H(+)</text>
        <dbReference type="Rhea" id="RHEA:19669"/>
        <dbReference type="ChEBI" id="CHEBI:15377"/>
        <dbReference type="ChEBI" id="CHEBI:15378"/>
        <dbReference type="ChEBI" id="CHEBI:37565"/>
        <dbReference type="ChEBI" id="CHEBI:43474"/>
        <dbReference type="ChEBI" id="CHEBI:58189"/>
        <dbReference type="EC" id="3.6.5.4"/>
    </reaction>
</comment>
<keyword evidence="13" id="KW-1185">Reference proteome</keyword>
<accession>A0ABV3TDV6</accession>
<feature type="region of interest" description="Disordered" evidence="10">
    <location>
        <begin position="1"/>
        <end position="30"/>
    </location>
</feature>
<dbReference type="InterPro" id="IPR000897">
    <property type="entry name" value="SRP54_GTPase_dom"/>
</dbReference>
<dbReference type="SMART" id="SM00962">
    <property type="entry name" value="SRP54"/>
    <property type="match status" value="1"/>
</dbReference>
<reference evidence="12 13" key="1">
    <citation type="submission" date="2024-02" db="EMBL/GenBank/DDBJ databases">
        <title>New especies of Spiribacter isolated from saline water.</title>
        <authorList>
            <person name="Leon M.J."/>
            <person name="De La Haba R."/>
            <person name="Sanchez-Porro C."/>
            <person name="Ventosa A."/>
        </authorList>
    </citation>
    <scope>NUCLEOTIDE SEQUENCE [LARGE SCALE GENOMIC DNA]</scope>
    <source>
        <strain evidence="13">ag22IC6-390</strain>
    </source>
</reference>
<evidence type="ECO:0000313" key="12">
    <source>
        <dbReference type="EMBL" id="MEX0469826.1"/>
    </source>
</evidence>
<dbReference type="SMART" id="SM00963">
    <property type="entry name" value="SRP54_N"/>
    <property type="match status" value="1"/>
</dbReference>